<keyword evidence="2" id="KW-1185">Reference proteome</keyword>
<organism evidence="1 2">
    <name type="scientific">Solanum commersonii</name>
    <name type="common">Commerson's wild potato</name>
    <name type="synonym">Commerson's nightshade</name>
    <dbReference type="NCBI Taxonomy" id="4109"/>
    <lineage>
        <taxon>Eukaryota</taxon>
        <taxon>Viridiplantae</taxon>
        <taxon>Streptophyta</taxon>
        <taxon>Embryophyta</taxon>
        <taxon>Tracheophyta</taxon>
        <taxon>Spermatophyta</taxon>
        <taxon>Magnoliopsida</taxon>
        <taxon>eudicotyledons</taxon>
        <taxon>Gunneridae</taxon>
        <taxon>Pentapetalae</taxon>
        <taxon>asterids</taxon>
        <taxon>lamiids</taxon>
        <taxon>Solanales</taxon>
        <taxon>Solanaceae</taxon>
        <taxon>Solanoideae</taxon>
        <taxon>Solaneae</taxon>
        <taxon>Solanum</taxon>
    </lineage>
</organism>
<dbReference type="AlphaFoldDB" id="A0A9J5W6Z5"/>
<reference evidence="1 2" key="1">
    <citation type="submission" date="2020-09" db="EMBL/GenBank/DDBJ databases">
        <title>De no assembly of potato wild relative species, Solanum commersonii.</title>
        <authorList>
            <person name="Cho K."/>
        </authorList>
    </citation>
    <scope>NUCLEOTIDE SEQUENCE [LARGE SCALE GENOMIC DNA]</scope>
    <source>
        <strain evidence="1">LZ3.2</strain>
        <tissue evidence="1">Leaf</tissue>
    </source>
</reference>
<protein>
    <submittedName>
        <fullName evidence="1">Uncharacterized protein</fullName>
    </submittedName>
</protein>
<accession>A0A9J5W6Z5</accession>
<evidence type="ECO:0000313" key="1">
    <source>
        <dbReference type="EMBL" id="KAG5571389.1"/>
    </source>
</evidence>
<comment type="caution">
    <text evidence="1">The sequence shown here is derived from an EMBL/GenBank/DDBJ whole genome shotgun (WGS) entry which is preliminary data.</text>
</comment>
<name>A0A9J5W6Z5_SOLCO</name>
<gene>
    <name evidence="1" type="ORF">H5410_061155</name>
</gene>
<dbReference type="Proteomes" id="UP000824120">
    <property type="component" value="Chromosome 12"/>
</dbReference>
<sequence length="165" mass="18661">MKENIEMLNQMIDSHSRSIQLIRTLMSYAVPPLHSNELLGLPGNTRANPNDGESKCGECVEITFGELKVHSANHRPGLNSRRWIENRHIGPFGELGRAHRTTWQFAKSPPITLNFMLYVLIDSVTFGEKPEVAKSTRRLAKSILNCLLSTPLNPFLHCNFRQANL</sequence>
<evidence type="ECO:0000313" key="2">
    <source>
        <dbReference type="Proteomes" id="UP000824120"/>
    </source>
</evidence>
<proteinExistence type="predicted"/>
<dbReference type="EMBL" id="JACXVP010000012">
    <property type="protein sequence ID" value="KAG5571389.1"/>
    <property type="molecule type" value="Genomic_DNA"/>
</dbReference>